<gene>
    <name evidence="15" type="primary">dnaB</name>
    <name evidence="15" type="ORF">ESZ_00020</name>
</gene>
<dbReference type="AlphaFoldDB" id="A0A6J5JYZ8"/>
<evidence type="ECO:0000256" key="13">
    <source>
        <dbReference type="SAM" id="Coils"/>
    </source>
</evidence>
<feature type="domain" description="SF4 helicase" evidence="14">
    <location>
        <begin position="182"/>
        <end position="447"/>
    </location>
</feature>
<evidence type="ECO:0000256" key="2">
    <source>
        <dbReference type="ARBA" id="ARBA00022515"/>
    </source>
</evidence>
<comment type="similarity">
    <text evidence="1 12">Belongs to the helicase family. DnaB subfamily.</text>
</comment>
<dbReference type="InterPro" id="IPR036185">
    <property type="entry name" value="DNA_heli_DnaB-like_N_sf"/>
</dbReference>
<dbReference type="InterPro" id="IPR007694">
    <property type="entry name" value="DNA_helicase_DnaB-like_C"/>
</dbReference>
<evidence type="ECO:0000256" key="4">
    <source>
        <dbReference type="ARBA" id="ARBA00022741"/>
    </source>
</evidence>
<name>A0A6J5JYZ8_9GAMM</name>
<dbReference type="InterPro" id="IPR003593">
    <property type="entry name" value="AAA+_ATPase"/>
</dbReference>
<evidence type="ECO:0000256" key="8">
    <source>
        <dbReference type="ARBA" id="ARBA00023125"/>
    </source>
</evidence>
<dbReference type="InterPro" id="IPR007693">
    <property type="entry name" value="DNA_helicase_DnaB-like_N"/>
</dbReference>
<dbReference type="PANTHER" id="PTHR30153:SF2">
    <property type="entry name" value="REPLICATIVE DNA HELICASE"/>
    <property type="match status" value="1"/>
</dbReference>
<dbReference type="GO" id="GO:0043139">
    <property type="term" value="F:5'-3' DNA helicase activity"/>
    <property type="evidence" value="ECO:0007669"/>
    <property type="project" value="UniProtKB-EC"/>
</dbReference>
<dbReference type="Gene3D" id="3.40.50.300">
    <property type="entry name" value="P-loop containing nucleotide triphosphate hydrolases"/>
    <property type="match status" value="1"/>
</dbReference>
<dbReference type="FunFam" id="3.40.50.300:FF:000076">
    <property type="entry name" value="Replicative DNA helicase"/>
    <property type="match status" value="1"/>
</dbReference>
<keyword evidence="3 12" id="KW-0235">DNA replication</keyword>
<dbReference type="GO" id="GO:0042802">
    <property type="term" value="F:identical protein binding"/>
    <property type="evidence" value="ECO:0007669"/>
    <property type="project" value="UniProtKB-ARBA"/>
</dbReference>
<dbReference type="InterPro" id="IPR007692">
    <property type="entry name" value="DNA_helicase_DnaB"/>
</dbReference>
<dbReference type="GO" id="GO:0003677">
    <property type="term" value="F:DNA binding"/>
    <property type="evidence" value="ECO:0007669"/>
    <property type="project" value="UniProtKB-UniRule"/>
</dbReference>
<dbReference type="GO" id="GO:0006269">
    <property type="term" value="P:DNA replication, synthesis of primer"/>
    <property type="evidence" value="ECO:0007669"/>
    <property type="project" value="UniProtKB-UniRule"/>
</dbReference>
<dbReference type="SUPFAM" id="SSF52540">
    <property type="entry name" value="P-loop containing nucleoside triphosphate hydrolases"/>
    <property type="match status" value="1"/>
</dbReference>
<evidence type="ECO:0000256" key="11">
    <source>
        <dbReference type="NCBIfam" id="TIGR00665"/>
    </source>
</evidence>
<dbReference type="PANTHER" id="PTHR30153">
    <property type="entry name" value="REPLICATIVE DNA HELICASE DNAB"/>
    <property type="match status" value="1"/>
</dbReference>
<dbReference type="GO" id="GO:0005524">
    <property type="term" value="F:ATP binding"/>
    <property type="evidence" value="ECO:0007669"/>
    <property type="project" value="UniProtKB-UniRule"/>
</dbReference>
<evidence type="ECO:0000256" key="9">
    <source>
        <dbReference type="ARBA" id="ARBA00023235"/>
    </source>
</evidence>
<reference evidence="15 16" key="1">
    <citation type="submission" date="2020-04" db="EMBL/GenBank/DDBJ databases">
        <authorList>
            <person name="Graf S J."/>
        </authorList>
    </citation>
    <scope>NUCLEOTIDE SEQUENCE [LARGE SCALE GENOMIC DNA]</scope>
    <source>
        <strain evidence="15">1</strain>
    </source>
</reference>
<comment type="catalytic activity">
    <reaction evidence="10 12">
        <text>ATP + H2O = ADP + phosphate + H(+)</text>
        <dbReference type="Rhea" id="RHEA:13065"/>
        <dbReference type="ChEBI" id="CHEBI:15377"/>
        <dbReference type="ChEBI" id="CHEBI:15378"/>
        <dbReference type="ChEBI" id="CHEBI:30616"/>
        <dbReference type="ChEBI" id="CHEBI:43474"/>
        <dbReference type="ChEBI" id="CHEBI:456216"/>
        <dbReference type="EC" id="5.6.2.3"/>
    </reaction>
</comment>
<keyword evidence="2 12" id="KW-0639">Primosome</keyword>
<proteinExistence type="inferred from homology"/>
<dbReference type="Gene3D" id="1.10.860.10">
    <property type="entry name" value="DNAb Helicase, Chain A"/>
    <property type="match status" value="1"/>
</dbReference>
<protein>
    <recommendedName>
        <fullName evidence="11 12">Replicative DNA helicase</fullName>
        <ecNumber evidence="11 12">5.6.2.3</ecNumber>
    </recommendedName>
</protein>
<keyword evidence="6 12" id="KW-0347">Helicase</keyword>
<dbReference type="InterPro" id="IPR016136">
    <property type="entry name" value="DNA_helicase_N/primase_C"/>
</dbReference>
<keyword evidence="16" id="KW-1185">Reference proteome</keyword>
<keyword evidence="4 12" id="KW-0547">Nucleotide-binding</keyword>
<dbReference type="EC" id="5.6.2.3" evidence="11 12"/>
<keyword evidence="5 12" id="KW-0378">Hydrolase</keyword>
<evidence type="ECO:0000256" key="5">
    <source>
        <dbReference type="ARBA" id="ARBA00022801"/>
    </source>
</evidence>
<sequence length="447" mass="50735">MKLSKNIPYSIPFSIEAEQAILAGIIIDNENWEKISEEIEESDFYKKKHRIIFKILENEVKNNKNIDVLSLTEILKNNNEITLIGGKEYLNEIIANTANTKNITTYVKIIREYSALRKLIITSKNIIETSLNIKNKNIQEIIDRAEKEILSISKKHQKKENITTISQALTTTIKKIETFFESGSNITGLSSGFNELDNITSGLHKSDLIIIAGRPSMGKTTLAINIAENIIIKNNLPVLIFSMEMPAEQIATRMLSSLGRIELQRLRTGLLKETDWPRLSSAIALISGKNLYIDDSGSLTPYDINNKARKIYNLNKELGAIIIDYLQLMHIPDMNDFRASEISEISRSLKVLAKELNVPIIALSQLNRGLEQRTDKRPIMSDLRESGSIEQDADLIIFIYRDEIYNKNIKNKGMAEIIIAKQRNGPIGTINLRFLGHYSKFENLTDE</sequence>
<comment type="function">
    <text evidence="12">The main replicative DNA helicase, it participates in initiation and elongation during chromosome replication. Travels ahead of the DNA replisome, separating dsDNA into templates for DNA synthesis. A processive ATP-dependent 5'-3' DNA helicase it has DNA-dependent ATPase activity.</text>
</comment>
<keyword evidence="7 12" id="KW-0067">ATP-binding</keyword>
<evidence type="ECO:0000313" key="15">
    <source>
        <dbReference type="EMBL" id="CAB3976240.1"/>
    </source>
</evidence>
<keyword evidence="9" id="KW-0413">Isomerase</keyword>
<dbReference type="GO" id="GO:0016787">
    <property type="term" value="F:hydrolase activity"/>
    <property type="evidence" value="ECO:0007669"/>
    <property type="project" value="UniProtKB-KW"/>
</dbReference>
<dbReference type="SUPFAM" id="SSF48024">
    <property type="entry name" value="N-terminal domain of DnaB helicase"/>
    <property type="match status" value="1"/>
</dbReference>
<dbReference type="InterPro" id="IPR027417">
    <property type="entry name" value="P-loop_NTPase"/>
</dbReference>
<feature type="coiled-coil region" evidence="13">
    <location>
        <begin position="128"/>
        <end position="162"/>
    </location>
</feature>
<evidence type="ECO:0000259" key="14">
    <source>
        <dbReference type="PROSITE" id="PS51199"/>
    </source>
</evidence>
<dbReference type="CDD" id="cd00984">
    <property type="entry name" value="DnaB_C"/>
    <property type="match status" value="1"/>
</dbReference>
<evidence type="ECO:0000256" key="12">
    <source>
        <dbReference type="RuleBase" id="RU362085"/>
    </source>
</evidence>
<dbReference type="Pfam" id="PF00772">
    <property type="entry name" value="DnaB"/>
    <property type="match status" value="1"/>
</dbReference>
<evidence type="ECO:0000256" key="1">
    <source>
        <dbReference type="ARBA" id="ARBA00008428"/>
    </source>
</evidence>
<evidence type="ECO:0000313" key="16">
    <source>
        <dbReference type="Proteomes" id="UP000509549"/>
    </source>
</evidence>
<dbReference type="NCBIfam" id="TIGR00665">
    <property type="entry name" value="DnaB"/>
    <property type="match status" value="1"/>
</dbReference>
<dbReference type="Pfam" id="PF03796">
    <property type="entry name" value="DnaB_C"/>
    <property type="match status" value="1"/>
</dbReference>
<dbReference type="KEGG" id="acil:ESZ_00020"/>
<dbReference type="NCBIfam" id="NF004384">
    <property type="entry name" value="PRK05748.1"/>
    <property type="match status" value="1"/>
</dbReference>
<dbReference type="RefSeq" id="WP_176604777.1">
    <property type="nucleotide sequence ID" value="NZ_LR794158.1"/>
</dbReference>
<evidence type="ECO:0000256" key="7">
    <source>
        <dbReference type="ARBA" id="ARBA00022840"/>
    </source>
</evidence>
<dbReference type="SMART" id="SM00382">
    <property type="entry name" value="AAA"/>
    <property type="match status" value="1"/>
</dbReference>
<evidence type="ECO:0000256" key="6">
    <source>
        <dbReference type="ARBA" id="ARBA00022806"/>
    </source>
</evidence>
<dbReference type="EMBL" id="LR794158">
    <property type="protein sequence ID" value="CAB3976240.1"/>
    <property type="molecule type" value="Genomic_DNA"/>
</dbReference>
<evidence type="ECO:0000256" key="3">
    <source>
        <dbReference type="ARBA" id="ARBA00022705"/>
    </source>
</evidence>
<dbReference type="Proteomes" id="UP000509549">
    <property type="component" value="Chromosome"/>
</dbReference>
<keyword evidence="8 12" id="KW-0238">DNA-binding</keyword>
<dbReference type="PROSITE" id="PS51199">
    <property type="entry name" value="SF4_HELICASE"/>
    <property type="match status" value="1"/>
</dbReference>
<evidence type="ECO:0000256" key="10">
    <source>
        <dbReference type="ARBA" id="ARBA00048954"/>
    </source>
</evidence>
<dbReference type="GO" id="GO:0005829">
    <property type="term" value="C:cytosol"/>
    <property type="evidence" value="ECO:0007669"/>
    <property type="project" value="TreeGrafter"/>
</dbReference>
<dbReference type="GO" id="GO:1990077">
    <property type="term" value="C:primosome complex"/>
    <property type="evidence" value="ECO:0007669"/>
    <property type="project" value="UniProtKB-UniRule"/>
</dbReference>
<organism evidence="15 16">
    <name type="scientific">Candidatus Azoamicus ciliaticola</name>
    <dbReference type="NCBI Taxonomy" id="2652803"/>
    <lineage>
        <taxon>Bacteria</taxon>
        <taxon>Pseudomonadati</taxon>
        <taxon>Pseudomonadota</taxon>
        <taxon>Gammaproteobacteria</taxon>
        <taxon>Candidatus Azoamicaceae</taxon>
        <taxon>Candidatus Azoamicus</taxon>
    </lineage>
</organism>
<accession>A0A6J5JYZ8</accession>
<keyword evidence="13" id="KW-0175">Coiled coil</keyword>